<dbReference type="PROSITE" id="PS00108">
    <property type="entry name" value="PROTEIN_KINASE_ST"/>
    <property type="match status" value="1"/>
</dbReference>
<dbReference type="Gene3D" id="3.30.200.20">
    <property type="entry name" value="Phosphorylase Kinase, domain 1"/>
    <property type="match status" value="1"/>
</dbReference>
<feature type="transmembrane region" description="Helical" evidence="13">
    <location>
        <begin position="513"/>
        <end position="535"/>
    </location>
</feature>
<proteinExistence type="inferred from homology"/>
<dbReference type="Pfam" id="PF00069">
    <property type="entry name" value="Pkinase"/>
    <property type="match status" value="1"/>
</dbReference>
<sequence>MSTSAIEVSGEKVKAVWDKRLTETFCDICIKEILKGNRPGTYFTKDGWLKIMINFEKETGKAFSQRQLKNRWNALKKEWKAWKKLKGEDTGLGWNPIKRTVDASDDWWESRLKVVPEAQKFRTSGIDPEFEGKLDQMFMGIVATGDKAWAPSSGTLRSDFFEYVNNEIHEEDDEENVMSIVENYSGDESDDEREKKEFLQRMECFNQLFVVASSSVQSYYEKYILKQPCMNSKQSGETWIREILDGHESRCMINFRMSKMPFSNAVSFNFTSFTTNNNNISYENAYPASRVIQLTANQRDLQMTASLGRATYYEPMHLWDKATGNLKDFATHFTFTIDSQNRSAYGDGIAFFLAPEGSKIPDNVTKGGNLALASDGIGLNTTVNRFVAVGFDIYGNLWDPEHEHVGIDVDSMKSVANVTWRRYDPKTHNLSVSFTGFRNNTTVMQHLSAIIDLRLYLPDNVTFGFSAATGNASAIHQISSWDFSSSLENDSNTTDPTAATQPNHKKRKNRTGFAVGFGVPGAFVVMVLVGIASLYRKKYQSDEEDGDAIDEAIEDEFERGTGPRKFSYKELVHATDDFNEVQKLGQGGFGYKGFLKDSSSYVAIKRVSSGSRQGIKEYASEVKIISRLRHRNLVQLIGWCHENKQLLLVYEFMPNGSLDSHLFNQNSLLPWELRFKIAQGLASGLLYLHEGWQQCVVHRDIKSSNVLLDSDFNAKLGDFGLARLVDHSKVSQTTVLAGTMGYLAPECHIAGKATCLWTKTDRTQSRKGKVNLVEWVWDLYGRPQLLEACDPRLNGVFTVREMEQLMILGLWCAHLDENSRPSIRQAIHALNFEAPVPVLPSKMPVATYYAPPMSVTPLNQFSSNSTYSNSTRSLQFTSSSSSSATASLLLAPPV</sequence>
<evidence type="ECO:0000256" key="1">
    <source>
        <dbReference type="ARBA" id="ARBA00004479"/>
    </source>
</evidence>
<evidence type="ECO:0000256" key="9">
    <source>
        <dbReference type="ARBA" id="ARBA00022989"/>
    </source>
</evidence>
<keyword evidence="9 13" id="KW-1133">Transmembrane helix</keyword>
<protein>
    <recommendedName>
        <fullName evidence="14">Protein kinase domain-containing protein</fullName>
    </recommendedName>
</protein>
<dbReference type="Proteomes" id="UP001358586">
    <property type="component" value="Chromosome 13"/>
</dbReference>
<dbReference type="InterPro" id="IPR050528">
    <property type="entry name" value="L-type_Lectin-RKs"/>
</dbReference>
<dbReference type="InterPro" id="IPR000719">
    <property type="entry name" value="Prot_kinase_dom"/>
</dbReference>
<dbReference type="EMBL" id="JARKNE010000013">
    <property type="protein sequence ID" value="KAK5770488.1"/>
    <property type="molecule type" value="Genomic_DNA"/>
</dbReference>
<organism evidence="15 16">
    <name type="scientific">Gossypium arboreum</name>
    <name type="common">Tree cotton</name>
    <name type="synonym">Gossypium nanking</name>
    <dbReference type="NCBI Taxonomy" id="29729"/>
    <lineage>
        <taxon>Eukaryota</taxon>
        <taxon>Viridiplantae</taxon>
        <taxon>Streptophyta</taxon>
        <taxon>Embryophyta</taxon>
        <taxon>Tracheophyta</taxon>
        <taxon>Spermatophyta</taxon>
        <taxon>Magnoliopsida</taxon>
        <taxon>eudicotyledons</taxon>
        <taxon>Gunneridae</taxon>
        <taxon>Pentapetalae</taxon>
        <taxon>rosids</taxon>
        <taxon>malvids</taxon>
        <taxon>Malvales</taxon>
        <taxon>Malvaceae</taxon>
        <taxon>Malvoideae</taxon>
        <taxon>Gossypium</taxon>
    </lineage>
</organism>
<feature type="domain" description="Protein kinase" evidence="14">
    <location>
        <begin position="578"/>
        <end position="839"/>
    </location>
</feature>
<dbReference type="PANTHER" id="PTHR27007">
    <property type="match status" value="1"/>
</dbReference>
<keyword evidence="7" id="KW-0547">Nucleotide-binding</keyword>
<gene>
    <name evidence="15" type="ORF">PVK06_046638</name>
</gene>
<dbReference type="SUPFAM" id="SSF56112">
    <property type="entry name" value="Protein kinase-like (PK-like)"/>
    <property type="match status" value="1"/>
</dbReference>
<name>A0ABR0MBD4_GOSAR</name>
<evidence type="ECO:0000256" key="5">
    <source>
        <dbReference type="ARBA" id="ARBA00022729"/>
    </source>
</evidence>
<dbReference type="InterPro" id="IPR011009">
    <property type="entry name" value="Kinase-like_dom_sf"/>
</dbReference>
<evidence type="ECO:0000256" key="3">
    <source>
        <dbReference type="ARBA" id="ARBA00010217"/>
    </source>
</evidence>
<evidence type="ECO:0000256" key="6">
    <source>
        <dbReference type="ARBA" id="ARBA00022734"/>
    </source>
</evidence>
<dbReference type="Gene3D" id="1.10.510.10">
    <property type="entry name" value="Transferase(Phosphotransferase) domain 1"/>
    <property type="match status" value="1"/>
</dbReference>
<accession>A0ABR0MBD4</accession>
<evidence type="ECO:0000256" key="7">
    <source>
        <dbReference type="ARBA" id="ARBA00022741"/>
    </source>
</evidence>
<comment type="subcellular location">
    <subcellularLocation>
        <location evidence="1">Membrane</location>
        <topology evidence="1">Single-pass type I membrane protein</topology>
    </subcellularLocation>
</comment>
<evidence type="ECO:0000256" key="8">
    <source>
        <dbReference type="ARBA" id="ARBA00022840"/>
    </source>
</evidence>
<dbReference type="Pfam" id="PF00139">
    <property type="entry name" value="Lectin_legB"/>
    <property type="match status" value="1"/>
</dbReference>
<dbReference type="InterPro" id="IPR013320">
    <property type="entry name" value="ConA-like_dom_sf"/>
</dbReference>
<reference evidence="15 16" key="1">
    <citation type="submission" date="2023-03" db="EMBL/GenBank/DDBJ databases">
        <title>WGS of Gossypium arboreum.</title>
        <authorList>
            <person name="Yu D."/>
        </authorList>
    </citation>
    <scope>NUCLEOTIDE SEQUENCE [LARGE SCALE GENOMIC DNA]</scope>
    <source>
        <tissue evidence="15">Leaf</tissue>
    </source>
</reference>
<dbReference type="SMART" id="SM00220">
    <property type="entry name" value="S_TKc"/>
    <property type="match status" value="1"/>
</dbReference>
<keyword evidence="6" id="KW-0430">Lectin</keyword>
<dbReference type="CDD" id="cd06899">
    <property type="entry name" value="lectin_legume_LecRK_Arcelin_ConA"/>
    <property type="match status" value="1"/>
</dbReference>
<dbReference type="InterPro" id="IPR001220">
    <property type="entry name" value="Legume_lectin_dom"/>
</dbReference>
<evidence type="ECO:0000256" key="13">
    <source>
        <dbReference type="SAM" id="Phobius"/>
    </source>
</evidence>
<dbReference type="InterPro" id="IPR024752">
    <property type="entry name" value="Myb/SANT-like_dom"/>
</dbReference>
<evidence type="ECO:0000256" key="4">
    <source>
        <dbReference type="ARBA" id="ARBA00022692"/>
    </source>
</evidence>
<comment type="similarity">
    <text evidence="2">In the N-terminal section; belongs to the leguminous lectin family.</text>
</comment>
<evidence type="ECO:0000256" key="11">
    <source>
        <dbReference type="ARBA" id="ARBA00023170"/>
    </source>
</evidence>
<dbReference type="PROSITE" id="PS50011">
    <property type="entry name" value="PROTEIN_KINASE_DOM"/>
    <property type="match status" value="1"/>
</dbReference>
<keyword evidence="5" id="KW-0732">Signal</keyword>
<keyword evidence="10 13" id="KW-0472">Membrane</keyword>
<evidence type="ECO:0000256" key="12">
    <source>
        <dbReference type="SAM" id="MobiDB-lite"/>
    </source>
</evidence>
<feature type="region of interest" description="Disordered" evidence="12">
    <location>
        <begin position="486"/>
        <end position="507"/>
    </location>
</feature>
<dbReference type="Gene3D" id="2.60.120.200">
    <property type="match status" value="1"/>
</dbReference>
<evidence type="ECO:0000256" key="2">
    <source>
        <dbReference type="ARBA" id="ARBA00008536"/>
    </source>
</evidence>
<evidence type="ECO:0000256" key="10">
    <source>
        <dbReference type="ARBA" id="ARBA00023136"/>
    </source>
</evidence>
<comment type="caution">
    <text evidence="15">The sequence shown here is derived from an EMBL/GenBank/DDBJ whole genome shotgun (WGS) entry which is preliminary data.</text>
</comment>
<comment type="similarity">
    <text evidence="3">In the C-terminal section; belongs to the protein kinase superfamily. Ser/Thr protein kinase family.</text>
</comment>
<keyword evidence="16" id="KW-1185">Reference proteome</keyword>
<feature type="compositionally biased region" description="Polar residues" evidence="12">
    <location>
        <begin position="486"/>
        <end position="502"/>
    </location>
</feature>
<keyword evidence="11" id="KW-0675">Receptor</keyword>
<evidence type="ECO:0000313" key="16">
    <source>
        <dbReference type="Proteomes" id="UP001358586"/>
    </source>
</evidence>
<keyword evidence="4 13" id="KW-0812">Transmembrane</keyword>
<dbReference type="Pfam" id="PF12776">
    <property type="entry name" value="Myb_DNA-bind_3"/>
    <property type="match status" value="1"/>
</dbReference>
<dbReference type="InterPro" id="IPR008271">
    <property type="entry name" value="Ser/Thr_kinase_AS"/>
</dbReference>
<evidence type="ECO:0000259" key="14">
    <source>
        <dbReference type="PROSITE" id="PS50011"/>
    </source>
</evidence>
<dbReference type="SUPFAM" id="SSF49899">
    <property type="entry name" value="Concanavalin A-like lectins/glucanases"/>
    <property type="match status" value="1"/>
</dbReference>
<keyword evidence="8" id="KW-0067">ATP-binding</keyword>
<evidence type="ECO:0000313" key="15">
    <source>
        <dbReference type="EMBL" id="KAK5770488.1"/>
    </source>
</evidence>